<feature type="region of interest" description="Disordered" evidence="1">
    <location>
        <begin position="18"/>
        <end position="75"/>
    </location>
</feature>
<keyword evidence="3" id="KW-1185">Reference proteome</keyword>
<accession>A0A834N4K3</accession>
<proteinExistence type="predicted"/>
<organism evidence="2 3">
    <name type="scientific">Vespula vulgaris</name>
    <name type="common">Yellow jacket</name>
    <name type="synonym">Wasp</name>
    <dbReference type="NCBI Taxonomy" id="7454"/>
    <lineage>
        <taxon>Eukaryota</taxon>
        <taxon>Metazoa</taxon>
        <taxon>Ecdysozoa</taxon>
        <taxon>Arthropoda</taxon>
        <taxon>Hexapoda</taxon>
        <taxon>Insecta</taxon>
        <taxon>Pterygota</taxon>
        <taxon>Neoptera</taxon>
        <taxon>Endopterygota</taxon>
        <taxon>Hymenoptera</taxon>
        <taxon>Apocrita</taxon>
        <taxon>Aculeata</taxon>
        <taxon>Vespoidea</taxon>
        <taxon>Vespidae</taxon>
        <taxon>Vespinae</taxon>
        <taxon>Vespula</taxon>
    </lineage>
</organism>
<evidence type="ECO:0000256" key="1">
    <source>
        <dbReference type="SAM" id="MobiDB-lite"/>
    </source>
</evidence>
<dbReference type="Proteomes" id="UP000614350">
    <property type="component" value="Unassembled WGS sequence"/>
</dbReference>
<dbReference type="EMBL" id="JACSEA010000008">
    <property type="protein sequence ID" value="KAF7394744.1"/>
    <property type="molecule type" value="Genomic_DNA"/>
</dbReference>
<protein>
    <submittedName>
        <fullName evidence="2">Uncharacterized protein</fullName>
    </submittedName>
</protein>
<name>A0A834N4K3_VESVU</name>
<reference evidence="2" key="1">
    <citation type="journal article" date="2020" name="G3 (Bethesda)">
        <title>High-Quality Assemblies for Three Invasive Social Wasps from the &lt;i&gt;Vespula&lt;/i&gt; Genus.</title>
        <authorList>
            <person name="Harrop T.W.R."/>
            <person name="Guhlin J."/>
            <person name="McLaughlin G.M."/>
            <person name="Permina E."/>
            <person name="Stockwell P."/>
            <person name="Gilligan J."/>
            <person name="Le Lec M.F."/>
            <person name="Gruber M.A.M."/>
            <person name="Quinn O."/>
            <person name="Lovegrove M."/>
            <person name="Duncan E.J."/>
            <person name="Remnant E.J."/>
            <person name="Van Eeckhoven J."/>
            <person name="Graham B."/>
            <person name="Knapp R.A."/>
            <person name="Langford K.W."/>
            <person name="Kronenberg Z."/>
            <person name="Press M.O."/>
            <person name="Eacker S.M."/>
            <person name="Wilson-Rankin E.E."/>
            <person name="Purcell J."/>
            <person name="Lester P.J."/>
            <person name="Dearden P.K."/>
        </authorList>
    </citation>
    <scope>NUCLEOTIDE SEQUENCE</scope>
    <source>
        <strain evidence="2">Marl-1</strain>
    </source>
</reference>
<dbReference type="AlphaFoldDB" id="A0A834N4K3"/>
<evidence type="ECO:0000313" key="2">
    <source>
        <dbReference type="EMBL" id="KAF7394744.1"/>
    </source>
</evidence>
<sequence>MEYLIRIYDRNIVKRCVTSKNDKDRKEGIREGEKPSARPNRSVTEKTEISLRNNRYTTPVKDKPPMAAPRPRLRQ</sequence>
<evidence type="ECO:0000313" key="3">
    <source>
        <dbReference type="Proteomes" id="UP000614350"/>
    </source>
</evidence>
<comment type="caution">
    <text evidence="2">The sequence shown here is derived from an EMBL/GenBank/DDBJ whole genome shotgun (WGS) entry which is preliminary data.</text>
</comment>
<feature type="compositionally biased region" description="Basic and acidic residues" evidence="1">
    <location>
        <begin position="20"/>
        <end position="36"/>
    </location>
</feature>
<gene>
    <name evidence="2" type="ORF">HZH66_007918</name>
</gene>